<name>A0ABU6KJ12_9BACI</name>
<dbReference type="InterPro" id="IPR001763">
    <property type="entry name" value="Rhodanese-like_dom"/>
</dbReference>
<feature type="domain" description="Rhodanese" evidence="1">
    <location>
        <begin position="18"/>
        <end position="102"/>
    </location>
</feature>
<dbReference type="CDD" id="cd00158">
    <property type="entry name" value="RHOD"/>
    <property type="match status" value="1"/>
</dbReference>
<dbReference type="Pfam" id="PF00581">
    <property type="entry name" value="Rhodanese"/>
    <property type="match status" value="1"/>
</dbReference>
<dbReference type="RefSeq" id="WP_327608437.1">
    <property type="nucleotide sequence ID" value="NZ_JARZFX010000009.1"/>
</dbReference>
<evidence type="ECO:0000313" key="2">
    <source>
        <dbReference type="EMBL" id="MEC5424875.1"/>
    </source>
</evidence>
<gene>
    <name evidence="2" type="ORF">QGM71_15420</name>
</gene>
<proteinExistence type="predicted"/>
<dbReference type="Gene3D" id="3.40.250.10">
    <property type="entry name" value="Rhodanese-like domain"/>
    <property type="match status" value="1"/>
</dbReference>
<dbReference type="EMBL" id="JARZFX010000009">
    <property type="protein sequence ID" value="MEC5424875.1"/>
    <property type="molecule type" value="Genomic_DNA"/>
</dbReference>
<dbReference type="InterPro" id="IPR050229">
    <property type="entry name" value="GlpE_sulfurtransferase"/>
</dbReference>
<protein>
    <submittedName>
        <fullName evidence="2">Rhodanese-like domain-containing protein</fullName>
    </submittedName>
</protein>
<keyword evidence="3" id="KW-1185">Reference proteome</keyword>
<dbReference type="PROSITE" id="PS50206">
    <property type="entry name" value="RHODANESE_3"/>
    <property type="match status" value="1"/>
</dbReference>
<organism evidence="2 3">
    <name type="scientific">Virgibacillus tibetensis</name>
    <dbReference type="NCBI Taxonomy" id="3042313"/>
    <lineage>
        <taxon>Bacteria</taxon>
        <taxon>Bacillati</taxon>
        <taxon>Bacillota</taxon>
        <taxon>Bacilli</taxon>
        <taxon>Bacillales</taxon>
        <taxon>Bacillaceae</taxon>
        <taxon>Virgibacillus</taxon>
    </lineage>
</organism>
<dbReference type="PANTHER" id="PTHR43031">
    <property type="entry name" value="FAD-DEPENDENT OXIDOREDUCTASE"/>
    <property type="match status" value="1"/>
</dbReference>
<comment type="caution">
    <text evidence="2">The sequence shown here is derived from an EMBL/GenBank/DDBJ whole genome shotgun (WGS) entry which is preliminary data.</text>
</comment>
<sequence>MEHINKVSSKELIRIMENDNKPVVIDVRESEEVANGVIEGAKHIPLQSIPDVIEELDKSKHYVLVCRSGARSMKAASFLDEHGYKVSNLAGGMLEWEGEVIA</sequence>
<dbReference type="SUPFAM" id="SSF52821">
    <property type="entry name" value="Rhodanese/Cell cycle control phosphatase"/>
    <property type="match status" value="1"/>
</dbReference>
<dbReference type="InterPro" id="IPR036873">
    <property type="entry name" value="Rhodanese-like_dom_sf"/>
</dbReference>
<evidence type="ECO:0000313" key="3">
    <source>
        <dbReference type="Proteomes" id="UP001335737"/>
    </source>
</evidence>
<evidence type="ECO:0000259" key="1">
    <source>
        <dbReference type="PROSITE" id="PS50206"/>
    </source>
</evidence>
<dbReference type="SMART" id="SM00450">
    <property type="entry name" value="RHOD"/>
    <property type="match status" value="1"/>
</dbReference>
<dbReference type="PANTHER" id="PTHR43031:SF17">
    <property type="entry name" value="SULFURTRANSFERASE YTWF-RELATED"/>
    <property type="match status" value="1"/>
</dbReference>
<reference evidence="2 3" key="1">
    <citation type="journal article" date="2024" name="Int. J. Syst. Evol. Microbiol.">
        <title>Virgibacillus tibetensis sp. nov., isolated from salt lake on the Tibetan Plateau of China.</title>
        <authorList>
            <person name="Phurbu D."/>
            <person name="Liu Z.-X."/>
            <person name="Wang R."/>
            <person name="Zheng Y.-Y."/>
            <person name="Liu H.-C."/>
            <person name="Zhou Y.-G."/>
            <person name="Yu Y.-J."/>
            <person name="Li A.-H."/>
        </authorList>
    </citation>
    <scope>NUCLEOTIDE SEQUENCE [LARGE SCALE GENOMIC DNA]</scope>
    <source>
        <strain evidence="2 3">C22-A2</strain>
    </source>
</reference>
<dbReference type="Proteomes" id="UP001335737">
    <property type="component" value="Unassembled WGS sequence"/>
</dbReference>
<accession>A0ABU6KJ12</accession>